<accession>A0A178ZR25</accession>
<organism evidence="2 3">
    <name type="scientific">Fonsecaea erecta</name>
    <dbReference type="NCBI Taxonomy" id="1367422"/>
    <lineage>
        <taxon>Eukaryota</taxon>
        <taxon>Fungi</taxon>
        <taxon>Dikarya</taxon>
        <taxon>Ascomycota</taxon>
        <taxon>Pezizomycotina</taxon>
        <taxon>Eurotiomycetes</taxon>
        <taxon>Chaetothyriomycetidae</taxon>
        <taxon>Chaetothyriales</taxon>
        <taxon>Herpotrichiellaceae</taxon>
        <taxon>Fonsecaea</taxon>
    </lineage>
</organism>
<dbReference type="RefSeq" id="XP_018695278.1">
    <property type="nucleotide sequence ID" value="XM_018835628.1"/>
</dbReference>
<comment type="caution">
    <text evidence="2">The sequence shown here is derived from an EMBL/GenBank/DDBJ whole genome shotgun (WGS) entry which is preliminary data.</text>
</comment>
<dbReference type="OrthoDB" id="4154201at2759"/>
<protein>
    <submittedName>
        <fullName evidence="2">Uncharacterized protein</fullName>
    </submittedName>
</protein>
<dbReference type="GeneID" id="30008283"/>
<dbReference type="EMBL" id="LVYI01000003">
    <property type="protein sequence ID" value="OAP61911.1"/>
    <property type="molecule type" value="Genomic_DNA"/>
</dbReference>
<feature type="transmembrane region" description="Helical" evidence="1">
    <location>
        <begin position="416"/>
        <end position="438"/>
    </location>
</feature>
<keyword evidence="1" id="KW-1133">Transmembrane helix</keyword>
<dbReference type="Proteomes" id="UP000078343">
    <property type="component" value="Unassembled WGS sequence"/>
</dbReference>
<keyword evidence="3" id="KW-1185">Reference proteome</keyword>
<gene>
    <name evidence="2" type="ORF">AYL99_04114</name>
</gene>
<dbReference type="STRING" id="1367422.A0A178ZR25"/>
<evidence type="ECO:0000313" key="3">
    <source>
        <dbReference type="Proteomes" id="UP000078343"/>
    </source>
</evidence>
<reference evidence="2 3" key="1">
    <citation type="submission" date="2016-04" db="EMBL/GenBank/DDBJ databases">
        <title>Draft genome of Fonsecaea erecta CBS 125763.</title>
        <authorList>
            <person name="Weiss V.A."/>
            <person name="Vicente V.A."/>
            <person name="Raittz R.T."/>
            <person name="Moreno L.F."/>
            <person name="De Souza E.M."/>
            <person name="Pedrosa F.O."/>
            <person name="Steffens M.B."/>
            <person name="Faoro H."/>
            <person name="Tadra-Sfeir M.Z."/>
            <person name="Najafzadeh M.J."/>
            <person name="Felipe M.S."/>
            <person name="Teixeira M."/>
            <person name="Sun J."/>
            <person name="Xi L."/>
            <person name="Gomes R."/>
            <person name="De Azevedo C.M."/>
            <person name="Salgado C.G."/>
            <person name="Da Silva M.B."/>
            <person name="Nascimento M.F."/>
            <person name="Queiroz-Telles F."/>
            <person name="Attili D.S."/>
            <person name="Gorbushina A."/>
        </authorList>
    </citation>
    <scope>NUCLEOTIDE SEQUENCE [LARGE SCALE GENOMIC DNA]</scope>
    <source>
        <strain evidence="2 3">CBS 125763</strain>
    </source>
</reference>
<keyword evidence="1" id="KW-0812">Transmembrane</keyword>
<keyword evidence="1" id="KW-0472">Membrane</keyword>
<dbReference type="AlphaFoldDB" id="A0A178ZR25"/>
<proteinExistence type="predicted"/>
<feature type="transmembrane region" description="Helical" evidence="1">
    <location>
        <begin position="377"/>
        <end position="404"/>
    </location>
</feature>
<name>A0A178ZR25_9EURO</name>
<evidence type="ECO:0000313" key="2">
    <source>
        <dbReference type="EMBL" id="OAP61911.1"/>
    </source>
</evidence>
<evidence type="ECO:0000256" key="1">
    <source>
        <dbReference type="SAM" id="Phobius"/>
    </source>
</evidence>
<dbReference type="Gene3D" id="1.20.58.340">
    <property type="entry name" value="Magnesium transport protein CorA, transmembrane region"/>
    <property type="match status" value="1"/>
</dbReference>
<sequence>MTPSTAAEILHESPNTTASITTNTTIITTQQNETHNHHQHQTCPETVDKAALEQALRARETWAVDWKGVDVLDVDGAGVDDDSTARQEKCSLRVFFLESLGPGRTSTETGDAAVKPAILRLLRDRAGLSDLLITAVCGLGHWYTVKHGYFVGRDGQGRARSFDMVYEYAPGASACTHVSTSLETGSSTYFCLNFPPSAVPRLTPHDLRVPFKMDVVAADETLSLWQHEMVAIRGRMKRFEANEPHEAVDSMIRELHRLSRSWHILFRKVSEFEVHLDFLQRVRSKYASLAEDGRMQNTSQFQPFEESDESLAFLVSSCRSLRHLVSDYRDRTATQINLLFHLANQAESRDNKEIAAQNKEIAELTARIAQQTQRDSASMITIAAVTMFFLPGTFVASLLSTVVFNFDGTDISVSRMWWILPATAIPLTIFVFAIWLWWLRRRLSHDQQAIVITDSVKQP</sequence>